<dbReference type="InterPro" id="IPR003959">
    <property type="entry name" value="ATPase_AAA_core"/>
</dbReference>
<dbReference type="SUPFAM" id="SSF52540">
    <property type="entry name" value="P-loop containing nucleoside triphosphate hydrolases"/>
    <property type="match status" value="1"/>
</dbReference>
<dbReference type="PANTHER" id="PTHR43581:SF2">
    <property type="entry name" value="EXCINUCLEASE ATPASE SUBUNIT"/>
    <property type="match status" value="1"/>
</dbReference>
<dbReference type="GO" id="GO:0005524">
    <property type="term" value="F:ATP binding"/>
    <property type="evidence" value="ECO:0007669"/>
    <property type="project" value="UniProtKB-KW"/>
</dbReference>
<dbReference type="GO" id="GO:0016887">
    <property type="term" value="F:ATP hydrolysis activity"/>
    <property type="evidence" value="ECO:0007669"/>
    <property type="project" value="InterPro"/>
</dbReference>
<dbReference type="InterPro" id="IPR051396">
    <property type="entry name" value="Bact_Antivir_Def_Nuclease"/>
</dbReference>
<gene>
    <name evidence="2" type="ORF">SAMN03080615_02522</name>
</gene>
<dbReference type="Proteomes" id="UP000198749">
    <property type="component" value="Unassembled WGS sequence"/>
</dbReference>
<proteinExistence type="predicted"/>
<feature type="domain" description="ATPase AAA-type core" evidence="1">
    <location>
        <begin position="17"/>
        <end position="345"/>
    </location>
</feature>
<dbReference type="Pfam" id="PF13304">
    <property type="entry name" value="AAA_21"/>
    <property type="match status" value="1"/>
</dbReference>
<dbReference type="EMBL" id="FOGB01000007">
    <property type="protein sequence ID" value="SEQ73209.1"/>
    <property type="molecule type" value="Genomic_DNA"/>
</dbReference>
<sequence length="449" mass="51544">MVPLTIPYESDYYENTFTVIVGKNGVGKSRLLSNMVSEFVRTDQAPQGYEYLNDFDSYNRNERRVIAVSTSPFDKFKLPPKNRIKESVVRTNYRYIGMRSGGPYGISSISLISSATKGILERFLKNEGYDRLKDVFHTLGFLPEARLIFKPNFRLDKHSIKVDRISSEINSFEIAWLKDLGIEVGPRALESLNEVNEKDVYEIRKALDDLGDLFIYEKAISVDIDFYHGEAFSINKEVFHNIGFLESINILLNYDLIRLMDMKLHKREYGDMSLRRASSGEQCMLVMMLGIAGHINDSSLIFIDEPEISLHPKWQEEFMSLLIRTFSQYRSCQFFIATHSPQIVSQLEGKNCFVTSLTKNEIFPSSYFNDRSSDFQLAELFDAPGSRNEYITRLAFSLLSKIKSRKAAGKNEVQELDKLLALCNAISRDDPTLELVKAVEEIVKHYASY</sequence>
<dbReference type="STRING" id="355243.SAMN03080615_02522"/>
<protein>
    <submittedName>
        <fullName evidence="2">Predicted ATP-binding protein involved in virulence</fullName>
    </submittedName>
</protein>
<keyword evidence="2" id="KW-0547">Nucleotide-binding</keyword>
<keyword evidence="3" id="KW-1185">Reference proteome</keyword>
<dbReference type="InterPro" id="IPR027417">
    <property type="entry name" value="P-loop_NTPase"/>
</dbReference>
<accession>A0A1H9IF51</accession>
<evidence type="ECO:0000313" key="3">
    <source>
        <dbReference type="Proteomes" id="UP000198749"/>
    </source>
</evidence>
<dbReference type="Gene3D" id="3.40.50.300">
    <property type="entry name" value="P-loop containing nucleotide triphosphate hydrolases"/>
    <property type="match status" value="1"/>
</dbReference>
<evidence type="ECO:0000259" key="1">
    <source>
        <dbReference type="Pfam" id="PF13304"/>
    </source>
</evidence>
<evidence type="ECO:0000313" key="2">
    <source>
        <dbReference type="EMBL" id="SEQ73209.1"/>
    </source>
</evidence>
<reference evidence="3" key="1">
    <citation type="submission" date="2016-10" db="EMBL/GenBank/DDBJ databases">
        <authorList>
            <person name="Varghese N."/>
            <person name="Submissions S."/>
        </authorList>
    </citation>
    <scope>NUCLEOTIDE SEQUENCE [LARGE SCALE GENOMIC DNA]</scope>
    <source>
        <strain evidence="3">DSM 18887</strain>
    </source>
</reference>
<dbReference type="AlphaFoldDB" id="A0A1H9IF51"/>
<keyword evidence="2" id="KW-0067">ATP-binding</keyword>
<name>A0A1H9IF51_9GAMM</name>
<organism evidence="2 3">
    <name type="scientific">Amphritea atlantica</name>
    <dbReference type="NCBI Taxonomy" id="355243"/>
    <lineage>
        <taxon>Bacteria</taxon>
        <taxon>Pseudomonadati</taxon>
        <taxon>Pseudomonadota</taxon>
        <taxon>Gammaproteobacteria</taxon>
        <taxon>Oceanospirillales</taxon>
        <taxon>Oceanospirillaceae</taxon>
        <taxon>Amphritea</taxon>
    </lineage>
</organism>
<dbReference type="PANTHER" id="PTHR43581">
    <property type="entry name" value="ATP/GTP PHOSPHATASE"/>
    <property type="match status" value="1"/>
</dbReference>